<evidence type="ECO:0000256" key="2">
    <source>
        <dbReference type="ARBA" id="ARBA00023012"/>
    </source>
</evidence>
<dbReference type="Gene3D" id="1.10.10.10">
    <property type="entry name" value="Winged helix-like DNA-binding domain superfamily/Winged helix DNA-binding domain"/>
    <property type="match status" value="1"/>
</dbReference>
<name>A0A5R9ITE1_9GAMM</name>
<evidence type="ECO:0000313" key="10">
    <source>
        <dbReference type="EMBL" id="TLU67367.1"/>
    </source>
</evidence>
<organism evidence="10 11">
    <name type="scientific">Thalassotalea litorea</name>
    <dbReference type="NCBI Taxonomy" id="2020715"/>
    <lineage>
        <taxon>Bacteria</taxon>
        <taxon>Pseudomonadati</taxon>
        <taxon>Pseudomonadota</taxon>
        <taxon>Gammaproteobacteria</taxon>
        <taxon>Alteromonadales</taxon>
        <taxon>Colwelliaceae</taxon>
        <taxon>Thalassotalea</taxon>
    </lineage>
</organism>
<proteinExistence type="predicted"/>
<keyword evidence="2" id="KW-0902">Two-component regulatory system</keyword>
<dbReference type="RefSeq" id="WP_138318649.1">
    <property type="nucleotide sequence ID" value="NZ_VCBC01000003.1"/>
</dbReference>
<evidence type="ECO:0000256" key="1">
    <source>
        <dbReference type="ARBA" id="ARBA00022553"/>
    </source>
</evidence>
<dbReference type="SMART" id="SM00448">
    <property type="entry name" value="REC"/>
    <property type="match status" value="1"/>
</dbReference>
<dbReference type="GO" id="GO:0000976">
    <property type="term" value="F:transcription cis-regulatory region binding"/>
    <property type="evidence" value="ECO:0007669"/>
    <property type="project" value="TreeGrafter"/>
</dbReference>
<dbReference type="GO" id="GO:0032993">
    <property type="term" value="C:protein-DNA complex"/>
    <property type="evidence" value="ECO:0007669"/>
    <property type="project" value="TreeGrafter"/>
</dbReference>
<dbReference type="PANTHER" id="PTHR48111">
    <property type="entry name" value="REGULATOR OF RPOS"/>
    <property type="match status" value="1"/>
</dbReference>
<dbReference type="GO" id="GO:0000156">
    <property type="term" value="F:phosphorelay response regulator activity"/>
    <property type="evidence" value="ECO:0007669"/>
    <property type="project" value="TreeGrafter"/>
</dbReference>
<dbReference type="PANTHER" id="PTHR48111:SF1">
    <property type="entry name" value="TWO-COMPONENT RESPONSE REGULATOR ORR33"/>
    <property type="match status" value="1"/>
</dbReference>
<dbReference type="Gene3D" id="6.10.250.690">
    <property type="match status" value="1"/>
</dbReference>
<protein>
    <submittedName>
        <fullName evidence="10">Response regulator transcription factor</fullName>
    </submittedName>
</protein>
<dbReference type="GO" id="GO:0005829">
    <property type="term" value="C:cytosol"/>
    <property type="evidence" value="ECO:0007669"/>
    <property type="project" value="TreeGrafter"/>
</dbReference>
<evidence type="ECO:0000256" key="4">
    <source>
        <dbReference type="ARBA" id="ARBA00023125"/>
    </source>
</evidence>
<keyword evidence="11" id="KW-1185">Reference proteome</keyword>
<sequence>MALKTYQLLLIEDDIPLAELVSDYLNDFEFNVTCVNCGQDAIAHVKNSDFDLVLCDIMLPDINGFELLPSLSLSPQIPVLFLTAMTDSVSQIKGLNAGAADYILKPVDPEVLLARVRANIRMMERRTQSTALTLGNLFLDKATAQATYHGKRLDLTAQDFQIIWYFAMRGDDIVDRDSLFQDIIGRTYDGKDRAADLRISRLRKKLSAVGLEELTIVSIRNKGYVFKYWAHLNNA</sequence>
<feature type="domain" description="OmpR/PhoB-type" evidence="9">
    <location>
        <begin position="129"/>
        <end position="228"/>
    </location>
</feature>
<dbReference type="GO" id="GO:0006355">
    <property type="term" value="P:regulation of DNA-templated transcription"/>
    <property type="evidence" value="ECO:0007669"/>
    <property type="project" value="InterPro"/>
</dbReference>
<dbReference type="InterPro" id="IPR036388">
    <property type="entry name" value="WH-like_DNA-bd_sf"/>
</dbReference>
<comment type="caution">
    <text evidence="10">The sequence shown here is derived from an EMBL/GenBank/DDBJ whole genome shotgun (WGS) entry which is preliminary data.</text>
</comment>
<dbReference type="PROSITE" id="PS50110">
    <property type="entry name" value="RESPONSE_REGULATORY"/>
    <property type="match status" value="1"/>
</dbReference>
<dbReference type="SUPFAM" id="SSF52172">
    <property type="entry name" value="CheY-like"/>
    <property type="match status" value="1"/>
</dbReference>
<dbReference type="EMBL" id="VCBC01000003">
    <property type="protein sequence ID" value="TLU67367.1"/>
    <property type="molecule type" value="Genomic_DNA"/>
</dbReference>
<dbReference type="Proteomes" id="UP000307790">
    <property type="component" value="Unassembled WGS sequence"/>
</dbReference>
<evidence type="ECO:0000256" key="3">
    <source>
        <dbReference type="ARBA" id="ARBA00023015"/>
    </source>
</evidence>
<evidence type="ECO:0000259" key="8">
    <source>
        <dbReference type="PROSITE" id="PS50110"/>
    </source>
</evidence>
<dbReference type="Pfam" id="PF00072">
    <property type="entry name" value="Response_reg"/>
    <property type="match status" value="1"/>
</dbReference>
<feature type="domain" description="Response regulatory" evidence="8">
    <location>
        <begin position="7"/>
        <end position="120"/>
    </location>
</feature>
<feature type="DNA-binding region" description="OmpR/PhoB-type" evidence="7">
    <location>
        <begin position="129"/>
        <end position="228"/>
    </location>
</feature>
<dbReference type="Pfam" id="PF00486">
    <property type="entry name" value="Trans_reg_C"/>
    <property type="match status" value="1"/>
</dbReference>
<dbReference type="AlphaFoldDB" id="A0A5R9ITE1"/>
<dbReference type="InterPro" id="IPR001789">
    <property type="entry name" value="Sig_transdc_resp-reg_receiver"/>
</dbReference>
<keyword evidence="5" id="KW-0804">Transcription</keyword>
<reference evidence="10 11" key="1">
    <citation type="submission" date="2019-05" db="EMBL/GenBank/DDBJ databases">
        <title>Genome sequences of Thalassotalea litorea 1K03283.</title>
        <authorList>
            <person name="Zhang D."/>
        </authorList>
    </citation>
    <scope>NUCLEOTIDE SEQUENCE [LARGE SCALE GENOMIC DNA]</scope>
    <source>
        <strain evidence="10 11">MCCC 1K03283</strain>
    </source>
</reference>
<gene>
    <name evidence="10" type="ORF">FE810_03545</name>
</gene>
<evidence type="ECO:0000256" key="7">
    <source>
        <dbReference type="PROSITE-ProRule" id="PRU01091"/>
    </source>
</evidence>
<dbReference type="OrthoDB" id="9802426at2"/>
<keyword evidence="4 7" id="KW-0238">DNA-binding</keyword>
<evidence type="ECO:0000256" key="6">
    <source>
        <dbReference type="PROSITE-ProRule" id="PRU00169"/>
    </source>
</evidence>
<dbReference type="InterPro" id="IPR039420">
    <property type="entry name" value="WalR-like"/>
</dbReference>
<dbReference type="CDD" id="cd00383">
    <property type="entry name" value="trans_reg_C"/>
    <property type="match status" value="1"/>
</dbReference>
<dbReference type="InterPro" id="IPR011006">
    <property type="entry name" value="CheY-like_superfamily"/>
</dbReference>
<evidence type="ECO:0000313" key="11">
    <source>
        <dbReference type="Proteomes" id="UP000307790"/>
    </source>
</evidence>
<keyword evidence="1 6" id="KW-0597">Phosphoprotein</keyword>
<dbReference type="InterPro" id="IPR001867">
    <property type="entry name" value="OmpR/PhoB-type_DNA-bd"/>
</dbReference>
<feature type="modified residue" description="4-aspartylphosphate" evidence="6">
    <location>
        <position position="56"/>
    </location>
</feature>
<keyword evidence="3" id="KW-0805">Transcription regulation</keyword>
<evidence type="ECO:0000259" key="9">
    <source>
        <dbReference type="PROSITE" id="PS51755"/>
    </source>
</evidence>
<dbReference type="SMART" id="SM00862">
    <property type="entry name" value="Trans_reg_C"/>
    <property type="match status" value="1"/>
</dbReference>
<accession>A0A5R9ITE1</accession>
<evidence type="ECO:0000256" key="5">
    <source>
        <dbReference type="ARBA" id="ARBA00023163"/>
    </source>
</evidence>
<dbReference type="Gene3D" id="3.40.50.2300">
    <property type="match status" value="1"/>
</dbReference>
<dbReference type="PROSITE" id="PS51755">
    <property type="entry name" value="OMPR_PHOB"/>
    <property type="match status" value="1"/>
</dbReference>